<proteinExistence type="predicted"/>
<feature type="domain" description="N-acetyltransferase" evidence="3">
    <location>
        <begin position="181"/>
        <end position="314"/>
    </location>
</feature>
<dbReference type="CDD" id="cd04301">
    <property type="entry name" value="NAT_SF"/>
    <property type="match status" value="1"/>
</dbReference>
<dbReference type="InterPro" id="IPR050832">
    <property type="entry name" value="Bact_Acetyltransf"/>
</dbReference>
<gene>
    <name evidence="4" type="ORF">HCN52_10610</name>
</gene>
<name>A0ABX1CDC2_9ACTN</name>
<dbReference type="RefSeq" id="WP_168088160.1">
    <property type="nucleotide sequence ID" value="NZ_BHZH01000183.1"/>
</dbReference>
<keyword evidence="1" id="KW-0808">Transferase</keyword>
<evidence type="ECO:0000259" key="3">
    <source>
        <dbReference type="PROSITE" id="PS51186"/>
    </source>
</evidence>
<evidence type="ECO:0000256" key="1">
    <source>
        <dbReference type="ARBA" id="ARBA00022679"/>
    </source>
</evidence>
<reference evidence="4 5" key="1">
    <citation type="submission" date="2020-03" db="EMBL/GenBank/DDBJ databases">
        <title>Draft genome of Streptomyces sp. ventii, isolated from the Axial Seamount in the Pacific Ocean, and resequencing of the two type strains Streptomyces lonarensis strain NCL 716 and Streptomyces bohaiensis strain 11A07.</title>
        <authorList>
            <person name="Loughran R.M."/>
            <person name="Pfannmuller K.M."/>
            <person name="Wasson B.J."/>
            <person name="Deadmond M.C."/>
            <person name="Paddock B.E."/>
            <person name="Koyack M.J."/>
            <person name="Gallegos D.A."/>
            <person name="Mitchell E.A."/>
            <person name="Ushijima B."/>
            <person name="Saw J.H."/>
            <person name="Mcphail K.L."/>
            <person name="Videau P."/>
        </authorList>
    </citation>
    <scope>NUCLEOTIDE SEQUENCE [LARGE SCALE GENOMIC DNA]</scope>
    <source>
        <strain evidence="4 5">11A07</strain>
    </source>
</reference>
<dbReference type="InterPro" id="IPR000182">
    <property type="entry name" value="GNAT_dom"/>
</dbReference>
<evidence type="ECO:0000313" key="4">
    <source>
        <dbReference type="EMBL" id="NJQ15387.1"/>
    </source>
</evidence>
<evidence type="ECO:0000256" key="2">
    <source>
        <dbReference type="ARBA" id="ARBA00023315"/>
    </source>
</evidence>
<dbReference type="Gene3D" id="3.40.630.30">
    <property type="match status" value="1"/>
</dbReference>
<comment type="caution">
    <text evidence="4">The sequence shown here is derived from an EMBL/GenBank/DDBJ whole genome shotgun (WGS) entry which is preliminary data.</text>
</comment>
<sequence length="314" mass="34871">MNQHDLTLRPITGREELDLFTRLTYALDSELAGDLDADRRRPAWLWVALRGGDLLARAGFWNRPGAAHPLLLDILDVDDRLPEAERLDVGERLLRAATAAVVPAGAQPPAWTRFVPAHWREDPAVLATVTDRREVVRRTGGRPFVERLRLEHTLADPPPGPGGRLVFREPQGEGELIDLMTDVLPGTLDAHSIADLSRAPARQVALDHYEEEIARYTTPRSWWRVAALPDGDPVGFVVPAHNGYNAVIAYLAVLPDHRGRGYAEEILAEGTRVLAAQGVPRVRAATDLGNTPMAAAFRRAGYREIERELVMTWR</sequence>
<organism evidence="4 5">
    <name type="scientific">Streptomyces bohaiensis</name>
    <dbReference type="NCBI Taxonomy" id="1431344"/>
    <lineage>
        <taxon>Bacteria</taxon>
        <taxon>Bacillati</taxon>
        <taxon>Actinomycetota</taxon>
        <taxon>Actinomycetes</taxon>
        <taxon>Kitasatosporales</taxon>
        <taxon>Streptomycetaceae</taxon>
        <taxon>Streptomyces</taxon>
    </lineage>
</organism>
<dbReference type="Pfam" id="PF00583">
    <property type="entry name" value="Acetyltransf_1"/>
    <property type="match status" value="1"/>
</dbReference>
<dbReference type="PROSITE" id="PS51186">
    <property type="entry name" value="GNAT"/>
    <property type="match status" value="1"/>
</dbReference>
<dbReference type="Proteomes" id="UP000727056">
    <property type="component" value="Unassembled WGS sequence"/>
</dbReference>
<dbReference type="PANTHER" id="PTHR43877">
    <property type="entry name" value="AMINOALKYLPHOSPHONATE N-ACETYLTRANSFERASE-RELATED-RELATED"/>
    <property type="match status" value="1"/>
</dbReference>
<dbReference type="InterPro" id="IPR016181">
    <property type="entry name" value="Acyl_CoA_acyltransferase"/>
</dbReference>
<keyword evidence="2" id="KW-0012">Acyltransferase</keyword>
<keyword evidence="5" id="KW-1185">Reference proteome</keyword>
<dbReference type="EMBL" id="JAAVJC010000069">
    <property type="protein sequence ID" value="NJQ15387.1"/>
    <property type="molecule type" value="Genomic_DNA"/>
</dbReference>
<accession>A0ABX1CDC2</accession>
<evidence type="ECO:0000313" key="5">
    <source>
        <dbReference type="Proteomes" id="UP000727056"/>
    </source>
</evidence>
<dbReference type="SUPFAM" id="SSF55729">
    <property type="entry name" value="Acyl-CoA N-acyltransferases (Nat)"/>
    <property type="match status" value="1"/>
</dbReference>
<protein>
    <submittedName>
        <fullName evidence="4">GNAT family N-acetyltransferase</fullName>
    </submittedName>
</protein>